<accession>A0A7Y8AUM7</accession>
<dbReference type="RefSeq" id="WP_178905836.1">
    <property type="nucleotide sequence ID" value="NZ_JACAQK010000020.1"/>
</dbReference>
<dbReference type="Proteomes" id="UP000549134">
    <property type="component" value="Unassembled WGS sequence"/>
</dbReference>
<protein>
    <submittedName>
        <fullName evidence="1">Uncharacterized protein</fullName>
    </submittedName>
</protein>
<evidence type="ECO:0000313" key="1">
    <source>
        <dbReference type="EMBL" id="NWD38745.1"/>
    </source>
</evidence>
<comment type="caution">
    <text evidence="1">The sequence shown here is derived from an EMBL/GenBank/DDBJ whole genome shotgun (WGS) entry which is preliminary data.</text>
</comment>
<dbReference type="EMBL" id="JACAQK010000020">
    <property type="protein sequence ID" value="NWD38745.1"/>
    <property type="molecule type" value="Genomic_DNA"/>
</dbReference>
<gene>
    <name evidence="1" type="ORF">HX787_23105</name>
</gene>
<evidence type="ECO:0000313" key="2">
    <source>
        <dbReference type="Proteomes" id="UP000549134"/>
    </source>
</evidence>
<organism evidence="1 2">
    <name type="scientific">Pseudomonas tolaasii</name>
    <dbReference type="NCBI Taxonomy" id="29442"/>
    <lineage>
        <taxon>Bacteria</taxon>
        <taxon>Pseudomonadati</taxon>
        <taxon>Pseudomonadota</taxon>
        <taxon>Gammaproteobacteria</taxon>
        <taxon>Pseudomonadales</taxon>
        <taxon>Pseudomonadaceae</taxon>
        <taxon>Pseudomonas</taxon>
    </lineage>
</organism>
<name>A0A7Y8AUM7_PSETO</name>
<reference evidence="1 2" key="1">
    <citation type="submission" date="2020-04" db="EMBL/GenBank/DDBJ databases">
        <title>Molecular characterization of pseudomonads from Agaricus bisporus reveal novel blotch 2 pathogens in Western Europe.</title>
        <authorList>
            <person name="Taparia T."/>
            <person name="Krijger M."/>
            <person name="Haynes E."/>
            <person name="Elpinstone J.G."/>
            <person name="Noble R."/>
            <person name="Van Der Wolf J."/>
        </authorList>
    </citation>
    <scope>NUCLEOTIDE SEQUENCE [LARGE SCALE GENOMIC DNA]</scope>
    <source>
        <strain evidence="1 2">IPO3746</strain>
    </source>
</reference>
<proteinExistence type="predicted"/>
<dbReference type="AlphaFoldDB" id="A0A7Y8AUM7"/>
<sequence>MRYLSMYHAELSATSADAKVILANYIEHPLFSFTDALCCGFHYVFIKYVPDVSYSKGYALRSAIKDFLDFRQDHNNKLHPDLHLKGVGDIGVEQFKLFMDRLRRNGQTLYPARSIRSAVLKVANHNDDGLPLLTLPSVLIKTQVREPLDEAADASFYESMRSEVDNMRFMLEFRKQVELAEPYRLDEIRPLISELLLISKKSEWVIDPARALKTLMLDGYPFRVTKETLKKTF</sequence>